<dbReference type="OrthoDB" id="7062064at2"/>
<evidence type="ECO:0000256" key="1">
    <source>
        <dbReference type="SAM" id="SignalP"/>
    </source>
</evidence>
<dbReference type="EMBL" id="QMDL01000003">
    <property type="protein sequence ID" value="RMJ02513.1"/>
    <property type="molecule type" value="Genomic_DNA"/>
</dbReference>
<sequence>MKSSTKLFAISALTGALAACGGGGSSSDSAQTGTVSVGLTDAPVDQAEAVNIEITALVLKHQSGSPVRYELDIPEPVNLLDYQNGQVKALLDSKELEAGEYQWVRLEIGDNNNIVIDGAEYTLTTPSKRGLQTSGFTVPAGGEVAITIDFDVRKSIVNPQNDPNAYKLKPVLRLVDNSQVGSITGTIPAELITKACGGVDTVDFVGNVYVHSGANQQPDDIGSGNEPLVVVPVEFDDNYSYQASFIPAGDYTVSYTCDSDLVEDADGHPSDDNLTFTEGKNTTVTANETSTVNF</sequence>
<accession>A0A3M2RB70</accession>
<dbReference type="Proteomes" id="UP000265903">
    <property type="component" value="Unassembled WGS sequence"/>
</dbReference>
<dbReference type="InterPro" id="IPR025491">
    <property type="entry name" value="DUF4382"/>
</dbReference>
<reference evidence="3 4" key="1">
    <citation type="submission" date="2018-08" db="EMBL/GenBank/DDBJ databases">
        <title>Whole Genome Sequence of the Moderate Halophilic Marine Bacterium Marinobacter litoralis Sw-45.</title>
        <authorList>
            <person name="Musa H."/>
        </authorList>
    </citation>
    <scope>NUCLEOTIDE SEQUENCE [LARGE SCALE GENOMIC DNA]</scope>
    <source>
        <strain evidence="3 4">Sw-45</strain>
    </source>
</reference>
<keyword evidence="4" id="KW-1185">Reference proteome</keyword>
<evidence type="ECO:0000313" key="3">
    <source>
        <dbReference type="EMBL" id="RMJ02513.1"/>
    </source>
</evidence>
<dbReference type="PROSITE" id="PS51257">
    <property type="entry name" value="PROKAR_LIPOPROTEIN"/>
    <property type="match status" value="1"/>
</dbReference>
<feature type="chain" id="PRO_5018199370" description="DUF4382 domain-containing protein" evidence="1">
    <location>
        <begin position="19"/>
        <end position="294"/>
    </location>
</feature>
<name>A0A3M2RB70_9GAMM</name>
<proteinExistence type="predicted"/>
<evidence type="ECO:0000313" key="4">
    <source>
        <dbReference type="Proteomes" id="UP000265903"/>
    </source>
</evidence>
<organism evidence="3 4">
    <name type="scientific">Marinobacter litoralis</name>
    <dbReference type="NCBI Taxonomy" id="187981"/>
    <lineage>
        <taxon>Bacteria</taxon>
        <taxon>Pseudomonadati</taxon>
        <taxon>Pseudomonadota</taxon>
        <taxon>Gammaproteobacteria</taxon>
        <taxon>Pseudomonadales</taxon>
        <taxon>Marinobacteraceae</taxon>
        <taxon>Marinobacter</taxon>
    </lineage>
</organism>
<feature type="domain" description="DUF4382" evidence="2">
    <location>
        <begin position="32"/>
        <end position="170"/>
    </location>
</feature>
<dbReference type="Pfam" id="PF14321">
    <property type="entry name" value="DUF4382"/>
    <property type="match status" value="1"/>
</dbReference>
<gene>
    <name evidence="3" type="ORF">DOQ08_01975</name>
</gene>
<feature type="signal peptide" evidence="1">
    <location>
        <begin position="1"/>
        <end position="18"/>
    </location>
</feature>
<dbReference type="AlphaFoldDB" id="A0A3M2RB70"/>
<comment type="caution">
    <text evidence="3">The sequence shown here is derived from an EMBL/GenBank/DDBJ whole genome shotgun (WGS) entry which is preliminary data.</text>
</comment>
<protein>
    <recommendedName>
        <fullName evidence="2">DUF4382 domain-containing protein</fullName>
    </recommendedName>
</protein>
<evidence type="ECO:0000259" key="2">
    <source>
        <dbReference type="Pfam" id="PF14321"/>
    </source>
</evidence>
<keyword evidence="1" id="KW-0732">Signal</keyword>
<dbReference type="RefSeq" id="WP_114334766.1">
    <property type="nucleotide sequence ID" value="NZ_QMDL01000003.1"/>
</dbReference>